<dbReference type="AlphaFoldDB" id="A0A914WWZ4"/>
<accession>A0A914WWZ4</accession>
<dbReference type="Pfam" id="PF00059">
    <property type="entry name" value="Lectin_C"/>
    <property type="match status" value="1"/>
</dbReference>
<dbReference type="InterPro" id="IPR016187">
    <property type="entry name" value="CTDL_fold"/>
</dbReference>
<dbReference type="InterPro" id="IPR001304">
    <property type="entry name" value="C-type_lectin-like"/>
</dbReference>
<dbReference type="InterPro" id="IPR050111">
    <property type="entry name" value="C-type_lectin/snaclec_domain"/>
</dbReference>
<dbReference type="PROSITE" id="PS50041">
    <property type="entry name" value="C_TYPE_LECTIN_2"/>
    <property type="match status" value="1"/>
</dbReference>
<feature type="domain" description="C-type lectin" evidence="2">
    <location>
        <begin position="90"/>
        <end position="200"/>
    </location>
</feature>
<dbReference type="Gene3D" id="3.10.100.10">
    <property type="entry name" value="Mannose-Binding Protein A, subunit A"/>
    <property type="match status" value="1"/>
</dbReference>
<evidence type="ECO:0000256" key="1">
    <source>
        <dbReference type="SAM" id="MobiDB-lite"/>
    </source>
</evidence>
<organism evidence="3 4">
    <name type="scientific">Plectus sambesii</name>
    <dbReference type="NCBI Taxonomy" id="2011161"/>
    <lineage>
        <taxon>Eukaryota</taxon>
        <taxon>Metazoa</taxon>
        <taxon>Ecdysozoa</taxon>
        <taxon>Nematoda</taxon>
        <taxon>Chromadorea</taxon>
        <taxon>Plectida</taxon>
        <taxon>Plectina</taxon>
        <taxon>Plectoidea</taxon>
        <taxon>Plectidae</taxon>
        <taxon>Plectus</taxon>
    </lineage>
</organism>
<feature type="compositionally biased region" description="Low complexity" evidence="1">
    <location>
        <begin position="1"/>
        <end position="74"/>
    </location>
</feature>
<dbReference type="InterPro" id="IPR016186">
    <property type="entry name" value="C-type_lectin-like/link_sf"/>
</dbReference>
<dbReference type="WBParaSite" id="PSAMB.scaffold555size47274.g6885.t1">
    <property type="protein sequence ID" value="PSAMB.scaffold555size47274.g6885.t1"/>
    <property type="gene ID" value="PSAMB.scaffold555size47274.g6885"/>
</dbReference>
<evidence type="ECO:0000259" key="2">
    <source>
        <dbReference type="PROSITE" id="PS50041"/>
    </source>
</evidence>
<proteinExistence type="predicted"/>
<evidence type="ECO:0000313" key="3">
    <source>
        <dbReference type="Proteomes" id="UP000887566"/>
    </source>
</evidence>
<feature type="region of interest" description="Disordered" evidence="1">
    <location>
        <begin position="1"/>
        <end position="76"/>
    </location>
</feature>
<evidence type="ECO:0000313" key="4">
    <source>
        <dbReference type="WBParaSite" id="PSAMB.scaffold555size47274.g6885.t1"/>
    </source>
</evidence>
<name>A0A914WWZ4_9BILA</name>
<dbReference type="Proteomes" id="UP000887566">
    <property type="component" value="Unplaced"/>
</dbReference>
<reference evidence="4" key="1">
    <citation type="submission" date="2022-11" db="UniProtKB">
        <authorList>
            <consortium name="WormBaseParasite"/>
        </authorList>
    </citation>
    <scope>IDENTIFICATION</scope>
</reference>
<dbReference type="SMART" id="SM00034">
    <property type="entry name" value="CLECT"/>
    <property type="match status" value="1"/>
</dbReference>
<protein>
    <submittedName>
        <fullName evidence="4">C-type lectin domain-containing protein</fullName>
    </submittedName>
</protein>
<dbReference type="SUPFAM" id="SSF56436">
    <property type="entry name" value="C-type lectin-like"/>
    <property type="match status" value="1"/>
</dbReference>
<dbReference type="CDD" id="cd00037">
    <property type="entry name" value="CLECT"/>
    <property type="match status" value="1"/>
</dbReference>
<sequence>MSARLTISATTTSTTTTTTSTTSSSTTTSSTTITSTTTSLPTTTTSTSTTPTTTSFPPTTTLTTTAATTPATTTHTPCSLGCPASYVEQVSGSCFKIITDGTQHRADAVTNCKNALGELASINSQAEEYEIRKLFDQPPYFVGQAWIGYGDPSSTGAFSWADGSSSSYTLWQATPQNGRCATVEAYSHGVDKKWMEGDCQYSTFAAVCRAPCAGHSDIASTVTNLSAVAFSSNYLFRDFNIVVNKQHFKYNNIINYVYNYFCNNH</sequence>
<keyword evidence="3" id="KW-1185">Reference proteome</keyword>
<dbReference type="PANTHER" id="PTHR22803">
    <property type="entry name" value="MANNOSE, PHOSPHOLIPASE, LECTIN RECEPTOR RELATED"/>
    <property type="match status" value="1"/>
</dbReference>